<reference evidence="1 2" key="1">
    <citation type="journal article" date="2016" name="Nat. Commun.">
        <title>Thousands of microbial genomes shed light on interconnected biogeochemical processes in an aquifer system.</title>
        <authorList>
            <person name="Anantharaman K."/>
            <person name="Brown C.T."/>
            <person name="Hug L.A."/>
            <person name="Sharon I."/>
            <person name="Castelle C.J."/>
            <person name="Probst A.J."/>
            <person name="Thomas B.C."/>
            <person name="Singh A."/>
            <person name="Wilkins M.J."/>
            <person name="Karaoz U."/>
            <person name="Brodie E.L."/>
            <person name="Williams K.H."/>
            <person name="Hubbard S.S."/>
            <person name="Banfield J.F."/>
        </authorList>
    </citation>
    <scope>NUCLEOTIDE SEQUENCE [LARGE SCALE GENOMIC DNA]</scope>
</reference>
<accession>A0A1G1WCT8</accession>
<protein>
    <submittedName>
        <fullName evidence="1">Uncharacterized protein</fullName>
    </submittedName>
</protein>
<dbReference type="EMBL" id="MHCS01000045">
    <property type="protein sequence ID" value="OGY25512.1"/>
    <property type="molecule type" value="Genomic_DNA"/>
</dbReference>
<proteinExistence type="predicted"/>
<name>A0A1G1WCT8_9BACT</name>
<dbReference type="AlphaFoldDB" id="A0A1G1WCT8"/>
<evidence type="ECO:0000313" key="2">
    <source>
        <dbReference type="Proteomes" id="UP000176389"/>
    </source>
</evidence>
<dbReference type="Proteomes" id="UP000176389">
    <property type="component" value="Unassembled WGS sequence"/>
</dbReference>
<gene>
    <name evidence="1" type="ORF">A2Z11_03740</name>
</gene>
<sequence length="127" mass="14045">MDSNSGCALVEICGVFGTPDDTYTFRGDDKAVPLLWVVMDLDSSRDPLKRQYRTLCCHHRGKAAKALENKGRSVTVMPLHVFLKKRAEFEAAAQAETEQARIEQEALDSLWNTPTEETATIAETAAS</sequence>
<organism evidence="1 2">
    <name type="scientific">Candidatus Woykebacteria bacterium RBG_16_43_9</name>
    <dbReference type="NCBI Taxonomy" id="1802596"/>
    <lineage>
        <taxon>Bacteria</taxon>
        <taxon>Candidatus Woykeibacteriota</taxon>
    </lineage>
</organism>
<evidence type="ECO:0000313" key="1">
    <source>
        <dbReference type="EMBL" id="OGY25512.1"/>
    </source>
</evidence>
<comment type="caution">
    <text evidence="1">The sequence shown here is derived from an EMBL/GenBank/DDBJ whole genome shotgun (WGS) entry which is preliminary data.</text>
</comment>